<comment type="caution">
    <text evidence="1">The sequence shown here is derived from an EMBL/GenBank/DDBJ whole genome shotgun (WGS) entry which is preliminary data.</text>
</comment>
<dbReference type="Proteomes" id="UP000034107">
    <property type="component" value="Unassembled WGS sequence"/>
</dbReference>
<reference evidence="1 2" key="1">
    <citation type="journal article" date="2015" name="Nature">
        <title>rRNA introns, odd ribosomes, and small enigmatic genomes across a large radiation of phyla.</title>
        <authorList>
            <person name="Brown C.T."/>
            <person name="Hug L.A."/>
            <person name="Thomas B.C."/>
            <person name="Sharon I."/>
            <person name="Castelle C.J."/>
            <person name="Singh A."/>
            <person name="Wilkins M.J."/>
            <person name="Williams K.H."/>
            <person name="Banfield J.F."/>
        </authorList>
    </citation>
    <scope>NUCLEOTIDE SEQUENCE [LARGE SCALE GENOMIC DNA]</scope>
</reference>
<dbReference type="EMBL" id="LCLS01000009">
    <property type="protein sequence ID" value="KKU21939.1"/>
    <property type="molecule type" value="Genomic_DNA"/>
</dbReference>
<proteinExistence type="predicted"/>
<evidence type="ECO:0000313" key="2">
    <source>
        <dbReference type="Proteomes" id="UP000034107"/>
    </source>
</evidence>
<organism evidence="1 2">
    <name type="scientific">Candidatus Nomurabacteria bacterium GW2011_GWA1_46_11</name>
    <dbReference type="NCBI Taxonomy" id="1618732"/>
    <lineage>
        <taxon>Bacteria</taxon>
        <taxon>Candidatus Nomuraibacteriota</taxon>
    </lineage>
</organism>
<protein>
    <submittedName>
        <fullName evidence="1">Uncharacterized protein</fullName>
    </submittedName>
</protein>
<evidence type="ECO:0000313" key="1">
    <source>
        <dbReference type="EMBL" id="KKU21939.1"/>
    </source>
</evidence>
<accession>A0A0G1NMW1</accession>
<dbReference type="AlphaFoldDB" id="A0A0G1NMW1"/>
<gene>
    <name evidence="1" type="ORF">UX31_C0009G0017</name>
</gene>
<sequence>MPRAEEDIPHETLAEALSQDLFGLCQMIVERIPVPDSTRLGLLGLKRRIDASGGWPSIRRTLEAQGCTPAVTFLNYVTAHYAEAYSLLEKETALRETSR</sequence>
<name>A0A0G1NMW1_9BACT</name>